<comment type="caution">
    <text evidence="17">The sequence shown here is derived from an EMBL/GenBank/DDBJ whole genome shotgun (WGS) entry which is preliminary data.</text>
</comment>
<dbReference type="InterPro" id="IPR050887">
    <property type="entry name" value="Beta-mannosidase_GH2"/>
</dbReference>
<evidence type="ECO:0000256" key="2">
    <source>
        <dbReference type="ARBA" id="ARBA00004613"/>
    </source>
</evidence>
<evidence type="ECO:0000259" key="13">
    <source>
        <dbReference type="Pfam" id="PF00703"/>
    </source>
</evidence>
<evidence type="ECO:0000256" key="12">
    <source>
        <dbReference type="ARBA" id="ARBA00041614"/>
    </source>
</evidence>
<keyword evidence="9 17" id="KW-0326">Glycosidase</keyword>
<dbReference type="Gene3D" id="3.20.20.80">
    <property type="entry name" value="Glycosidases"/>
    <property type="match status" value="1"/>
</dbReference>
<feature type="domain" description="Mannosidase Ig/CBM-like" evidence="15">
    <location>
        <begin position="663"/>
        <end position="744"/>
    </location>
</feature>
<evidence type="ECO:0000313" key="18">
    <source>
        <dbReference type="Proteomes" id="UP000094067"/>
    </source>
</evidence>
<dbReference type="InterPro" id="IPR013783">
    <property type="entry name" value="Ig-like_fold"/>
</dbReference>
<dbReference type="InterPro" id="IPR041625">
    <property type="entry name" value="Beta-mannosidase_Ig"/>
</dbReference>
<dbReference type="InterPro" id="IPR041447">
    <property type="entry name" value="Mannosidase_ig"/>
</dbReference>
<feature type="domain" description="Beta-mannosidase-like galactose-binding" evidence="16">
    <location>
        <begin position="32"/>
        <end position="186"/>
    </location>
</feature>
<dbReference type="RefSeq" id="WP_069153658.1">
    <property type="nucleotide sequence ID" value="NZ_MCGH01000003.1"/>
</dbReference>
<feature type="domain" description="Glycoside hydrolase family 2 immunoglobulin-like beta-sandwich" evidence="13">
    <location>
        <begin position="196"/>
        <end position="302"/>
    </location>
</feature>
<dbReference type="Gene3D" id="2.60.40.10">
    <property type="entry name" value="Immunoglobulins"/>
    <property type="match status" value="3"/>
</dbReference>
<keyword evidence="7 17" id="KW-0378">Hydrolase</keyword>
<evidence type="ECO:0000256" key="7">
    <source>
        <dbReference type="ARBA" id="ARBA00022801"/>
    </source>
</evidence>
<dbReference type="Pfam" id="PF22666">
    <property type="entry name" value="Glyco_hydro_2_N2"/>
    <property type="match status" value="1"/>
</dbReference>
<keyword evidence="8" id="KW-0325">Glycoprotein</keyword>
<evidence type="ECO:0000259" key="16">
    <source>
        <dbReference type="Pfam" id="PF22666"/>
    </source>
</evidence>
<dbReference type="EMBL" id="MCGH01000003">
    <property type="protein sequence ID" value="ODM03097.1"/>
    <property type="molecule type" value="Genomic_DNA"/>
</dbReference>
<feature type="domain" description="Beta-mannosidase Ig-fold" evidence="14">
    <location>
        <begin position="755"/>
        <end position="820"/>
    </location>
</feature>
<name>A0A1E3A3P6_9FIRM</name>
<evidence type="ECO:0000259" key="15">
    <source>
        <dbReference type="Pfam" id="PF17786"/>
    </source>
</evidence>
<comment type="catalytic activity">
    <reaction evidence="1">
        <text>Hydrolysis of terminal, non-reducing beta-D-mannose residues in beta-D-mannosides.</text>
        <dbReference type="EC" id="3.2.1.25"/>
    </reaction>
</comment>
<dbReference type="InterPro" id="IPR017853">
    <property type="entry name" value="GH"/>
</dbReference>
<dbReference type="InterPro" id="IPR036156">
    <property type="entry name" value="Beta-gal/glucu_dom_sf"/>
</dbReference>
<organism evidence="17 18">
    <name type="scientific">Eisenbergiella tayi</name>
    <dbReference type="NCBI Taxonomy" id="1432052"/>
    <lineage>
        <taxon>Bacteria</taxon>
        <taxon>Bacillati</taxon>
        <taxon>Bacillota</taxon>
        <taxon>Clostridia</taxon>
        <taxon>Lachnospirales</taxon>
        <taxon>Lachnospiraceae</taxon>
        <taxon>Eisenbergiella</taxon>
    </lineage>
</organism>
<dbReference type="PANTHER" id="PTHR43730:SF1">
    <property type="entry name" value="BETA-MANNOSIDASE"/>
    <property type="match status" value="1"/>
</dbReference>
<dbReference type="SUPFAM" id="SSF49785">
    <property type="entry name" value="Galactose-binding domain-like"/>
    <property type="match status" value="1"/>
</dbReference>
<evidence type="ECO:0000256" key="11">
    <source>
        <dbReference type="ARBA" id="ARBA00041069"/>
    </source>
</evidence>
<evidence type="ECO:0000256" key="5">
    <source>
        <dbReference type="ARBA" id="ARBA00012754"/>
    </source>
</evidence>
<dbReference type="Pfam" id="PF00703">
    <property type="entry name" value="Glyco_hydro_2"/>
    <property type="match status" value="1"/>
</dbReference>
<dbReference type="PATRIC" id="fig|1432052.4.peg.4312"/>
<keyword evidence="6" id="KW-0964">Secreted</keyword>
<dbReference type="PANTHER" id="PTHR43730">
    <property type="entry name" value="BETA-MANNOSIDASE"/>
    <property type="match status" value="1"/>
</dbReference>
<evidence type="ECO:0000313" key="17">
    <source>
        <dbReference type="EMBL" id="ODM03097.1"/>
    </source>
</evidence>
<reference evidence="17 18" key="1">
    <citation type="submission" date="2016-07" db="EMBL/GenBank/DDBJ databases">
        <title>Characterization of isolates of Eisenbergiella tayi derived from blood cultures, using whole genome sequencing.</title>
        <authorList>
            <person name="Burdz T."/>
            <person name="Wiebe D."/>
            <person name="Huynh C."/>
            <person name="Bernard K."/>
        </authorList>
    </citation>
    <scope>NUCLEOTIDE SEQUENCE [LARGE SCALE GENOMIC DNA]</scope>
    <source>
        <strain evidence="17 18">NML 110608</strain>
    </source>
</reference>
<comment type="subunit">
    <text evidence="4">Homodimer.</text>
</comment>
<comment type="pathway">
    <text evidence="3">Glycan metabolism; N-glycan degradation.</text>
</comment>
<evidence type="ECO:0000256" key="9">
    <source>
        <dbReference type="ARBA" id="ARBA00023295"/>
    </source>
</evidence>
<proteinExistence type="inferred from homology"/>
<sequence length="845" mass="97623">MLSLNGKWKVTHVPYCSPIDFILSPSFVPEGWLDAAVPEEIHRTLRNAGIIRGNVYGKTEEEELWIEQADWVYHKEFFVPAEETGRQVLLTFEGLDTFCDIYLNGILTGSHKNMHIPFQTDVKDLLHFGGRNVLVVRFYSPVRYVENRDDSEIFSITTSDRIFARKAQMNYSWDFCGRCVTVGIWKNVSLTAVDSVRISSHYLYTKLLEEDSALLHLNIDFSTPDYDTFSSYYVSVNIEKDGNPVCHISERAADCSVLEFSLEDPILWWPRPYGEPFLYDFILRLEKEGQILQELRQKFGIRRIAVLQEPVEDGLSFQFAVNGRRLFIRGANWVPLNTIYTDITDEDYEKAVRYACEGNLTMLRIWGGGIYESPRFFELCDEKGILVWNDFMFACGIYPRDEEFLENVALEAETVIKKYRNYTSLALWTGDNENGQAYGWAGRPYEFAEDPISCRILKKACETFDPNRFYLTTSPGSPCGDLKGGDNPESPYQGDSHLYIMSADPGIRSGRDYGRNYYKRILSYRPRFMSEFGFICFPEKDTFYRYNFRRLPLSRENELTEFLPFTREFMEKNDFDSAIYYSQVYNSMALKYWIEYFRSLKGICSGTLYWKFNDPAADCAKGGIFPSHMSVIDMFGQPKMTYYYTRRAYEDFLVCCTEKKDAFRIHACSELTEEIKGTLHITHMDFKGKVILEKSMACTASADSTTLLAEFPGCTFAVKDKYEEYFRIRFDTSGCEYENRYFFADICETNRLKLPPAGLRIRKASFEDGNIRLYLYTENFARSVRLRLSDRSAGFADNYFDMDADSEKIVCVIPDDKDGLEAAALIIDGINVSSILLPLASLLSV</sequence>
<dbReference type="Proteomes" id="UP000094067">
    <property type="component" value="Unassembled WGS sequence"/>
</dbReference>
<evidence type="ECO:0000256" key="10">
    <source>
        <dbReference type="ARBA" id="ARBA00038429"/>
    </source>
</evidence>
<dbReference type="EC" id="3.2.1.25" evidence="5"/>
<dbReference type="SUPFAM" id="SSF49303">
    <property type="entry name" value="beta-Galactosidase/glucuronidase domain"/>
    <property type="match status" value="3"/>
</dbReference>
<evidence type="ECO:0000259" key="14">
    <source>
        <dbReference type="Pfam" id="PF17753"/>
    </source>
</evidence>
<evidence type="ECO:0000256" key="1">
    <source>
        <dbReference type="ARBA" id="ARBA00000829"/>
    </source>
</evidence>
<comment type="subcellular location">
    <subcellularLocation>
        <location evidence="2">Secreted</location>
    </subcellularLocation>
</comment>
<evidence type="ECO:0000256" key="4">
    <source>
        <dbReference type="ARBA" id="ARBA00011738"/>
    </source>
</evidence>
<dbReference type="InterPro" id="IPR054593">
    <property type="entry name" value="Beta-mannosidase-like_N2"/>
</dbReference>
<gene>
    <name evidence="17" type="primary">csxA_7</name>
    <name evidence="17" type="ORF">BEI61_03891</name>
</gene>
<dbReference type="GO" id="GO:0006516">
    <property type="term" value="P:glycoprotein catabolic process"/>
    <property type="evidence" value="ECO:0007669"/>
    <property type="project" value="TreeGrafter"/>
</dbReference>
<dbReference type="AlphaFoldDB" id="A0A1E3A3P6"/>
<dbReference type="Pfam" id="PF17753">
    <property type="entry name" value="Ig_mannosidase"/>
    <property type="match status" value="1"/>
</dbReference>
<evidence type="ECO:0000256" key="6">
    <source>
        <dbReference type="ARBA" id="ARBA00022525"/>
    </source>
</evidence>
<dbReference type="InterPro" id="IPR006102">
    <property type="entry name" value="Ig-like_GH2"/>
</dbReference>
<dbReference type="GO" id="GO:0004567">
    <property type="term" value="F:beta-mannosidase activity"/>
    <property type="evidence" value="ECO:0007669"/>
    <property type="project" value="UniProtKB-EC"/>
</dbReference>
<dbReference type="InterPro" id="IPR008979">
    <property type="entry name" value="Galactose-bd-like_sf"/>
</dbReference>
<accession>A0A1E3A3P6</accession>
<evidence type="ECO:0000256" key="3">
    <source>
        <dbReference type="ARBA" id="ARBA00004740"/>
    </source>
</evidence>
<evidence type="ECO:0000256" key="8">
    <source>
        <dbReference type="ARBA" id="ARBA00023180"/>
    </source>
</evidence>
<dbReference type="SUPFAM" id="SSF51445">
    <property type="entry name" value="(Trans)glycosidases"/>
    <property type="match status" value="1"/>
</dbReference>
<dbReference type="GO" id="GO:0005576">
    <property type="term" value="C:extracellular region"/>
    <property type="evidence" value="ECO:0007669"/>
    <property type="project" value="UniProtKB-SubCell"/>
</dbReference>
<comment type="similarity">
    <text evidence="10">Belongs to the glycosyl hydrolase 2 family. Beta-mannosidase B subfamily.</text>
</comment>
<protein>
    <recommendedName>
        <fullName evidence="11">Beta-mannosidase B</fullName>
        <ecNumber evidence="5">3.2.1.25</ecNumber>
    </recommendedName>
    <alternativeName>
        <fullName evidence="12">Mannanase B</fullName>
    </alternativeName>
</protein>
<dbReference type="GO" id="GO:0005975">
    <property type="term" value="P:carbohydrate metabolic process"/>
    <property type="evidence" value="ECO:0007669"/>
    <property type="project" value="InterPro"/>
</dbReference>
<dbReference type="Gene3D" id="2.60.120.260">
    <property type="entry name" value="Galactose-binding domain-like"/>
    <property type="match status" value="1"/>
</dbReference>
<dbReference type="Pfam" id="PF17786">
    <property type="entry name" value="Mannosidase_ig"/>
    <property type="match status" value="1"/>
</dbReference>